<comment type="caution">
    <text evidence="1">The sequence shown here is derived from an EMBL/GenBank/DDBJ whole genome shotgun (WGS) entry which is preliminary data.</text>
</comment>
<proteinExistence type="predicted"/>
<dbReference type="AlphaFoldDB" id="A0A813WVI4"/>
<name>A0A813WVI4_9BILA</name>
<dbReference type="Proteomes" id="UP000663879">
    <property type="component" value="Unassembled WGS sequence"/>
</dbReference>
<keyword evidence="2" id="KW-1185">Reference proteome</keyword>
<evidence type="ECO:0000313" key="2">
    <source>
        <dbReference type="Proteomes" id="UP000663879"/>
    </source>
</evidence>
<gene>
    <name evidence="1" type="ORF">OXX778_LOCUS9409</name>
</gene>
<dbReference type="EMBL" id="CAJNOC010001386">
    <property type="protein sequence ID" value="CAF0860412.1"/>
    <property type="molecule type" value="Genomic_DNA"/>
</dbReference>
<organism evidence="1 2">
    <name type="scientific">Brachionus calyciflorus</name>
    <dbReference type="NCBI Taxonomy" id="104777"/>
    <lineage>
        <taxon>Eukaryota</taxon>
        <taxon>Metazoa</taxon>
        <taxon>Spiralia</taxon>
        <taxon>Gnathifera</taxon>
        <taxon>Rotifera</taxon>
        <taxon>Eurotatoria</taxon>
        <taxon>Monogononta</taxon>
        <taxon>Pseudotrocha</taxon>
        <taxon>Ploima</taxon>
        <taxon>Brachionidae</taxon>
        <taxon>Brachionus</taxon>
    </lineage>
</organism>
<accession>A0A813WVI4</accession>
<sequence>MDNCVKYNNLYGLIKYFIHDNDNFYGVCSILSFFHCPFYNRKFPELISSTKICGLTESIFVGPIEKMQKCVCIVANDVYYVSQMDT</sequence>
<evidence type="ECO:0000313" key="1">
    <source>
        <dbReference type="EMBL" id="CAF0860412.1"/>
    </source>
</evidence>
<reference evidence="1" key="1">
    <citation type="submission" date="2021-02" db="EMBL/GenBank/DDBJ databases">
        <authorList>
            <person name="Nowell W R."/>
        </authorList>
    </citation>
    <scope>NUCLEOTIDE SEQUENCE</scope>
    <source>
        <strain evidence="1">Ploen Becks lab</strain>
    </source>
</reference>
<protein>
    <submittedName>
        <fullName evidence="1">Uncharacterized protein</fullName>
    </submittedName>
</protein>